<name>G6F3H6_9PROT</name>
<reference evidence="2 3" key="1">
    <citation type="submission" date="2011-10" db="EMBL/GenBank/DDBJ databases">
        <title>Genome Sequence of Commensalibacter intestini A911, isolated from Drosophila gut.</title>
        <authorList>
            <person name="Lee W.-J."/>
            <person name="Kim E.-K."/>
        </authorList>
    </citation>
    <scope>NUCLEOTIDE SEQUENCE [LARGE SCALE GENOMIC DNA]</scope>
    <source>
        <strain evidence="2 3">A911</strain>
    </source>
</reference>
<evidence type="ECO:0000313" key="2">
    <source>
        <dbReference type="EMBL" id="EHD12926.1"/>
    </source>
</evidence>
<evidence type="ECO:0008006" key="4">
    <source>
        <dbReference type="Google" id="ProtNLM"/>
    </source>
</evidence>
<dbReference type="AlphaFoldDB" id="G6F3H6"/>
<feature type="transmembrane region" description="Helical" evidence="1">
    <location>
        <begin position="92"/>
        <end position="117"/>
    </location>
</feature>
<accession>G6F3H6</accession>
<gene>
    <name evidence="2" type="ORF">CIN_21720</name>
</gene>
<keyword evidence="1" id="KW-0472">Membrane</keyword>
<evidence type="ECO:0000313" key="3">
    <source>
        <dbReference type="Proteomes" id="UP000005939"/>
    </source>
</evidence>
<keyword evidence="1" id="KW-0812">Transmembrane</keyword>
<sequence length="137" mass="15314">MWLSVLLTAGLYRLWLLQDWSSLALGILPSLLGFSIGAMAIIFAFPSTALFKFIAWEGKSYYIEIAARFVHFVLTQLIAILLALFAHTYHFNILNCIGFLSFVYALSTGAATVFSLFGMAQLYNQQAAETEKNTEDK</sequence>
<dbReference type="Proteomes" id="UP000005939">
    <property type="component" value="Unassembled WGS sequence"/>
</dbReference>
<dbReference type="eggNOG" id="ENOG5032RU4">
    <property type="taxonomic scope" value="Bacteria"/>
</dbReference>
<protein>
    <recommendedName>
        <fullName evidence="4">Transmembrane protein</fullName>
    </recommendedName>
</protein>
<comment type="caution">
    <text evidence="2">The sequence shown here is derived from an EMBL/GenBank/DDBJ whole genome shotgun (WGS) entry which is preliminary data.</text>
</comment>
<feature type="transmembrane region" description="Helical" evidence="1">
    <location>
        <begin position="20"/>
        <end position="45"/>
    </location>
</feature>
<evidence type="ECO:0000256" key="1">
    <source>
        <dbReference type="SAM" id="Phobius"/>
    </source>
</evidence>
<proteinExistence type="predicted"/>
<keyword evidence="1" id="KW-1133">Transmembrane helix</keyword>
<dbReference type="STRING" id="1088868.CIN_21720"/>
<dbReference type="EMBL" id="AGFR01000018">
    <property type="protein sequence ID" value="EHD12926.1"/>
    <property type="molecule type" value="Genomic_DNA"/>
</dbReference>
<organism evidence="2 3">
    <name type="scientific">Commensalibacter intestini A911</name>
    <dbReference type="NCBI Taxonomy" id="1088868"/>
    <lineage>
        <taxon>Bacteria</taxon>
        <taxon>Pseudomonadati</taxon>
        <taxon>Pseudomonadota</taxon>
        <taxon>Alphaproteobacteria</taxon>
        <taxon>Acetobacterales</taxon>
        <taxon>Acetobacteraceae</taxon>
    </lineage>
</organism>
<feature type="transmembrane region" description="Helical" evidence="1">
    <location>
        <begin position="65"/>
        <end position="86"/>
    </location>
</feature>